<name>A0A494JBS5_9FLAO</name>
<dbReference type="Proteomes" id="UP000189738">
    <property type="component" value="Chromosome"/>
</dbReference>
<reference evidence="2 4" key="1">
    <citation type="submission" date="2016-02" db="EMBL/GenBank/DDBJ databases">
        <authorList>
            <person name="Nicholson A.C."/>
            <person name="Humrighouse B.W."/>
            <person name="Loparev V."/>
            <person name="Emery B."/>
            <person name="Graziano J."/>
            <person name="McQuiston J.R."/>
        </authorList>
    </citation>
    <scope>NUCLEOTIDE SEQUENCE [LARGE SCALE GENOMIC DNA]</scope>
    <source>
        <strain evidence="2 4">E6809</strain>
    </source>
</reference>
<proteinExistence type="predicted"/>
<evidence type="ECO:0000313" key="3">
    <source>
        <dbReference type="EMBL" id="OPB53402.1"/>
    </source>
</evidence>
<accession>A0A494JBS5</accession>
<protein>
    <submittedName>
        <fullName evidence="3">Uncharacterized protein</fullName>
    </submittedName>
</protein>
<dbReference type="RefSeq" id="WP_078719767.1">
    <property type="nucleotide sequence ID" value="NZ_CP014339.1"/>
</dbReference>
<dbReference type="AlphaFoldDB" id="A0A494JBS5"/>
<reference evidence="3" key="2">
    <citation type="submission" date="2016-06" db="EMBL/GenBank/DDBJ databases">
        <authorList>
            <person name="Nicholson A.C."/>
        </authorList>
    </citation>
    <scope>NUCLEOTIDE SEQUENCE [LARGE SCALE GENOMIC DNA]</scope>
    <source>
        <strain evidence="3">E6809</strain>
    </source>
</reference>
<keyword evidence="1" id="KW-1133">Transmembrane helix</keyword>
<evidence type="ECO:0000313" key="4">
    <source>
        <dbReference type="Proteomes" id="UP000189738"/>
    </source>
</evidence>
<dbReference type="EMBL" id="MAHS01000001">
    <property type="protein sequence ID" value="OPB53402.1"/>
    <property type="molecule type" value="Genomic_DNA"/>
</dbReference>
<dbReference type="EMBL" id="CP014339">
    <property type="protein sequence ID" value="AQX52405.1"/>
    <property type="molecule type" value="Genomic_DNA"/>
</dbReference>
<organism evidence="3">
    <name type="scientific">Elizabethkingia anophelis</name>
    <dbReference type="NCBI Taxonomy" id="1117645"/>
    <lineage>
        <taxon>Bacteria</taxon>
        <taxon>Pseudomonadati</taxon>
        <taxon>Bacteroidota</taxon>
        <taxon>Flavobacteriia</taxon>
        <taxon>Flavobacteriales</taxon>
        <taxon>Weeksellaceae</taxon>
        <taxon>Elizabethkingia</taxon>
    </lineage>
</organism>
<evidence type="ECO:0000313" key="2">
    <source>
        <dbReference type="EMBL" id="AQX52405.1"/>
    </source>
</evidence>
<feature type="transmembrane region" description="Helical" evidence="1">
    <location>
        <begin position="6"/>
        <end position="25"/>
    </location>
</feature>
<feature type="transmembrane region" description="Helical" evidence="1">
    <location>
        <begin position="46"/>
        <end position="66"/>
    </location>
</feature>
<keyword evidence="1" id="KW-0472">Membrane</keyword>
<evidence type="ECO:0000256" key="1">
    <source>
        <dbReference type="SAM" id="Phobius"/>
    </source>
</evidence>
<keyword evidence="1" id="KW-0812">Transmembrane</keyword>
<sequence length="69" mass="8028">MIPVLNTISVISAFVFGVGVLYWIMDATVGKIKFFHSHFEWNGMQIKDFIFLAISIFVILSFLDFYKPY</sequence>
<gene>
    <name evidence="2" type="ORF">AYC66_17745</name>
    <name evidence="3" type="ORF">BAY09_10835</name>
</gene>